<name>A0A8R1TJH4_ONCVO</name>
<keyword evidence="2" id="KW-1185">Reference proteome</keyword>
<dbReference type="AlphaFoldDB" id="A0A8R1TJH4"/>
<dbReference type="EnsemblMetazoa" id="OVOC10399.1">
    <property type="protein sequence ID" value="OVOC10399.1"/>
    <property type="gene ID" value="WBGene00247208"/>
</dbReference>
<evidence type="ECO:0000313" key="2">
    <source>
        <dbReference type="Proteomes" id="UP000024404"/>
    </source>
</evidence>
<dbReference type="Proteomes" id="UP000024404">
    <property type="component" value="Unassembled WGS sequence"/>
</dbReference>
<sequence length="59" mass="6730">MKPDILSLSLDTSQKVSVILAIYLEPISALNNGFFTQLSTFRHMFMTNFIAAKTMFEKK</sequence>
<evidence type="ECO:0000313" key="1">
    <source>
        <dbReference type="EnsemblMetazoa" id="OVOC10399.1"/>
    </source>
</evidence>
<reference evidence="2" key="1">
    <citation type="submission" date="2013-10" db="EMBL/GenBank/DDBJ databases">
        <title>Genome sequencing of Onchocerca volvulus.</title>
        <authorList>
            <person name="Cotton J."/>
            <person name="Tsai J."/>
            <person name="Stanley E."/>
            <person name="Tracey A."/>
            <person name="Holroyd N."/>
            <person name="Lustigman S."/>
            <person name="Berriman M."/>
        </authorList>
    </citation>
    <scope>NUCLEOTIDE SEQUENCE</scope>
</reference>
<reference evidence="1" key="2">
    <citation type="submission" date="2022-06" db="UniProtKB">
        <authorList>
            <consortium name="EnsemblMetazoa"/>
        </authorList>
    </citation>
    <scope>IDENTIFICATION</scope>
</reference>
<protein>
    <submittedName>
        <fullName evidence="1">Uncharacterized protein</fullName>
    </submittedName>
</protein>
<dbReference type="EMBL" id="CMVM020000336">
    <property type="status" value="NOT_ANNOTATED_CDS"/>
    <property type="molecule type" value="Genomic_DNA"/>
</dbReference>
<organism evidence="1 2">
    <name type="scientific">Onchocerca volvulus</name>
    <dbReference type="NCBI Taxonomy" id="6282"/>
    <lineage>
        <taxon>Eukaryota</taxon>
        <taxon>Metazoa</taxon>
        <taxon>Ecdysozoa</taxon>
        <taxon>Nematoda</taxon>
        <taxon>Chromadorea</taxon>
        <taxon>Rhabditida</taxon>
        <taxon>Spirurina</taxon>
        <taxon>Spiruromorpha</taxon>
        <taxon>Filarioidea</taxon>
        <taxon>Onchocercidae</taxon>
        <taxon>Onchocerca</taxon>
    </lineage>
</organism>
<accession>A0A8R1TJH4</accession>
<proteinExistence type="predicted"/>